<dbReference type="PIRSF" id="PIRSF010244">
    <property type="entry name" value="UCP010244_imp"/>
    <property type="match status" value="1"/>
</dbReference>
<dbReference type="Proteomes" id="UP001196509">
    <property type="component" value="Unassembled WGS sequence"/>
</dbReference>
<gene>
    <name evidence="2" type="ORF">K1W69_19765</name>
</gene>
<evidence type="ECO:0000259" key="1">
    <source>
        <dbReference type="Pfam" id="PF06863"/>
    </source>
</evidence>
<dbReference type="AlphaFoldDB" id="A0AAE3D2S1"/>
<dbReference type="EMBL" id="JAICBX010000004">
    <property type="protein sequence ID" value="MBW8639442.1"/>
    <property type="molecule type" value="Genomic_DNA"/>
</dbReference>
<feature type="domain" description="DUF1254" evidence="1">
    <location>
        <begin position="68"/>
        <end position="159"/>
    </location>
</feature>
<keyword evidence="3" id="KW-1185">Reference proteome</keyword>
<evidence type="ECO:0000313" key="3">
    <source>
        <dbReference type="Proteomes" id="UP001196509"/>
    </source>
</evidence>
<evidence type="ECO:0000313" key="2">
    <source>
        <dbReference type="EMBL" id="MBW8639442.1"/>
    </source>
</evidence>
<proteinExistence type="predicted"/>
<comment type="caution">
    <text evidence="2">The sequence shown here is derived from an EMBL/GenBank/DDBJ whole genome shotgun (WGS) entry which is preliminary data.</text>
</comment>
<organism evidence="2 3">
    <name type="scientific">Flavimaribacter sediminis</name>
    <dbReference type="NCBI Taxonomy" id="2865987"/>
    <lineage>
        <taxon>Bacteria</taxon>
        <taxon>Pseudomonadati</taxon>
        <taxon>Pseudomonadota</taxon>
        <taxon>Alphaproteobacteria</taxon>
        <taxon>Hyphomicrobiales</taxon>
        <taxon>Rhizobiaceae</taxon>
        <taxon>Flavimaribacter</taxon>
    </lineage>
</organism>
<sequence>MLRALFLLLAGLVGAALLHIVIIMAIPRYADRNAWKQIEALGPTNFFHVLPPGRESLLSYSNPFVRSAICRFDISDQPVRVSSESENPYWSLAIFNPASDEIYSMNDRSSTDQGLDVVIATPRQMTRYRKNLPDILTDAVLIEYPGNEGYLALRTVSPDPSWEEISRQFLADADCSPAPES</sequence>
<dbReference type="Pfam" id="PF06863">
    <property type="entry name" value="DUF1254"/>
    <property type="match status" value="1"/>
</dbReference>
<dbReference type="RefSeq" id="WP_220230173.1">
    <property type="nucleotide sequence ID" value="NZ_JAICBX010000004.1"/>
</dbReference>
<accession>A0AAE3D2S1</accession>
<reference evidence="2" key="1">
    <citation type="submission" date="2021-08" db="EMBL/GenBank/DDBJ databases">
        <title>Hoeflea bacterium WL0058 sp. nov., isolated from the sediment.</title>
        <authorList>
            <person name="Wang L."/>
            <person name="Zhang D."/>
        </authorList>
    </citation>
    <scope>NUCLEOTIDE SEQUENCE</scope>
    <source>
        <strain evidence="2">WL0058</strain>
    </source>
</reference>
<dbReference type="InterPro" id="IPR010679">
    <property type="entry name" value="DUF1254"/>
</dbReference>
<protein>
    <submittedName>
        <fullName evidence="2">DUF1254 domain-containing protein</fullName>
    </submittedName>
</protein>
<dbReference type="InterPro" id="IPR014456">
    <property type="entry name" value="UCP010244_IM"/>
</dbReference>
<name>A0AAE3D2S1_9HYPH</name>